<gene>
    <name evidence="1" type="ORF">G2W53_006748</name>
</gene>
<dbReference type="Proteomes" id="UP000634136">
    <property type="component" value="Unassembled WGS sequence"/>
</dbReference>
<dbReference type="OrthoDB" id="1813162at2759"/>
<organism evidence="1 2">
    <name type="scientific">Senna tora</name>
    <dbReference type="NCBI Taxonomy" id="362788"/>
    <lineage>
        <taxon>Eukaryota</taxon>
        <taxon>Viridiplantae</taxon>
        <taxon>Streptophyta</taxon>
        <taxon>Embryophyta</taxon>
        <taxon>Tracheophyta</taxon>
        <taxon>Spermatophyta</taxon>
        <taxon>Magnoliopsida</taxon>
        <taxon>eudicotyledons</taxon>
        <taxon>Gunneridae</taxon>
        <taxon>Pentapetalae</taxon>
        <taxon>rosids</taxon>
        <taxon>fabids</taxon>
        <taxon>Fabales</taxon>
        <taxon>Fabaceae</taxon>
        <taxon>Caesalpinioideae</taxon>
        <taxon>Cassia clade</taxon>
        <taxon>Senna</taxon>
    </lineage>
</organism>
<proteinExistence type="predicted"/>
<protein>
    <submittedName>
        <fullName evidence="1">RNA polymerase, subunit H/Rpb5, conserved site-containing protein</fullName>
    </submittedName>
</protein>
<sequence>MKATKLDSHSVMKLLIYRRKKTESGCKPNRNATPKQKVTPDFSVMSMSCAQVAVSGSFHSNQFKRLARTYSTDAIPNAIPGHLLLPMPNGINSKSWPLKSISLFSNLSGTNSSALSQTSGSLCIAHALMYTLVFGGMSYPLIFTVDLVSLGAKRGAGGCNLNVSFTTHSKHGFLLEMEENIHKVFLFPIRLAEKFSNTDFPLVSPLFAIVYESHVLASVEEDFGSCGLGSVGENDVVGFDYLSGDFSR</sequence>
<dbReference type="EMBL" id="JAAIUW010000003">
    <property type="protein sequence ID" value="KAF7838266.1"/>
    <property type="molecule type" value="Genomic_DNA"/>
</dbReference>
<comment type="caution">
    <text evidence="1">The sequence shown here is derived from an EMBL/GenBank/DDBJ whole genome shotgun (WGS) entry which is preliminary data.</text>
</comment>
<evidence type="ECO:0000313" key="2">
    <source>
        <dbReference type="Proteomes" id="UP000634136"/>
    </source>
</evidence>
<evidence type="ECO:0000313" key="1">
    <source>
        <dbReference type="EMBL" id="KAF7838266.1"/>
    </source>
</evidence>
<name>A0A834X4R4_9FABA</name>
<accession>A0A834X4R4</accession>
<reference evidence="1" key="1">
    <citation type="submission" date="2020-09" db="EMBL/GenBank/DDBJ databases">
        <title>Genome-Enabled Discovery of Anthraquinone Biosynthesis in Senna tora.</title>
        <authorList>
            <person name="Kang S.-H."/>
            <person name="Pandey R.P."/>
            <person name="Lee C.-M."/>
            <person name="Sim J.-S."/>
            <person name="Jeong J.-T."/>
            <person name="Choi B.-S."/>
            <person name="Jung M."/>
            <person name="Ginzburg D."/>
            <person name="Zhao K."/>
            <person name="Won S.Y."/>
            <person name="Oh T.-J."/>
            <person name="Yu Y."/>
            <person name="Kim N.-H."/>
            <person name="Lee O.R."/>
            <person name="Lee T.-H."/>
            <person name="Bashyal P."/>
            <person name="Kim T.-S."/>
            <person name="Lee W.-H."/>
            <person name="Kawkins C."/>
            <person name="Kim C.-K."/>
            <person name="Kim J.S."/>
            <person name="Ahn B.O."/>
            <person name="Rhee S.Y."/>
            <person name="Sohng J.K."/>
        </authorList>
    </citation>
    <scope>NUCLEOTIDE SEQUENCE</scope>
    <source>
        <tissue evidence="1">Leaf</tissue>
    </source>
</reference>
<keyword evidence="2" id="KW-1185">Reference proteome</keyword>
<dbReference type="AlphaFoldDB" id="A0A834X4R4"/>